<accession>A0A226DB83</accession>
<evidence type="ECO:0000256" key="4">
    <source>
        <dbReference type="ARBA" id="ARBA00022741"/>
    </source>
</evidence>
<dbReference type="InterPro" id="IPR004001">
    <property type="entry name" value="Actin_CS"/>
</dbReference>
<comment type="similarity">
    <text evidence="2 11">Belongs to the actin family.</text>
</comment>
<gene>
    <name evidence="12" type="ORF">Fcan01_23129</name>
</gene>
<dbReference type="GO" id="GO:0005524">
    <property type="term" value="F:ATP binding"/>
    <property type="evidence" value="ECO:0007669"/>
    <property type="project" value="UniProtKB-KW"/>
</dbReference>
<dbReference type="AlphaFoldDB" id="A0A226DB83"/>
<dbReference type="OrthoDB" id="337660at2759"/>
<dbReference type="PANTHER" id="PTHR11937">
    <property type="entry name" value="ACTIN"/>
    <property type="match status" value="1"/>
</dbReference>
<protein>
    <submittedName>
        <fullName evidence="12">Actin</fullName>
    </submittedName>
</protein>
<keyword evidence="9" id="KW-0206">Cytoskeleton</keyword>
<evidence type="ECO:0000256" key="1">
    <source>
        <dbReference type="ARBA" id="ARBA00004245"/>
    </source>
</evidence>
<dbReference type="GO" id="GO:0016787">
    <property type="term" value="F:hydrolase activity"/>
    <property type="evidence" value="ECO:0007669"/>
    <property type="project" value="UniProtKB-KW"/>
</dbReference>
<keyword evidence="7" id="KW-0007">Acetylation</keyword>
<keyword evidence="8" id="KW-0558">Oxidation</keyword>
<keyword evidence="6" id="KW-0067">ATP-binding</keyword>
<evidence type="ECO:0000256" key="10">
    <source>
        <dbReference type="ARBA" id="ARBA00049360"/>
    </source>
</evidence>
<evidence type="ECO:0000256" key="11">
    <source>
        <dbReference type="RuleBase" id="RU000487"/>
    </source>
</evidence>
<reference evidence="12 13" key="1">
    <citation type="submission" date="2015-12" db="EMBL/GenBank/DDBJ databases">
        <title>The genome of Folsomia candida.</title>
        <authorList>
            <person name="Faddeeva A."/>
            <person name="Derks M.F."/>
            <person name="Anvar Y."/>
            <person name="Smit S."/>
            <person name="Van Straalen N."/>
            <person name="Roelofs D."/>
        </authorList>
    </citation>
    <scope>NUCLEOTIDE SEQUENCE [LARGE SCALE GENOMIC DNA]</scope>
    <source>
        <strain evidence="12 13">VU population</strain>
        <tissue evidence="12">Whole body</tissue>
    </source>
</reference>
<evidence type="ECO:0000256" key="5">
    <source>
        <dbReference type="ARBA" id="ARBA00022801"/>
    </source>
</evidence>
<evidence type="ECO:0000256" key="3">
    <source>
        <dbReference type="ARBA" id="ARBA00022490"/>
    </source>
</evidence>
<proteinExistence type="inferred from homology"/>
<dbReference type="Gene3D" id="3.90.640.10">
    <property type="entry name" value="Actin, Chain A, domain 4"/>
    <property type="match status" value="1"/>
</dbReference>
<keyword evidence="13" id="KW-1185">Reference proteome</keyword>
<comment type="subcellular location">
    <subcellularLocation>
        <location evidence="1">Cytoplasm</location>
        <location evidence="1">Cytoskeleton</location>
    </subcellularLocation>
</comment>
<keyword evidence="4" id="KW-0547">Nucleotide-binding</keyword>
<dbReference type="FunFam" id="3.30.420.40:FF:000058">
    <property type="entry name" value="Putative actin-related protein 5"/>
    <property type="match status" value="1"/>
</dbReference>
<organism evidence="12 13">
    <name type="scientific">Folsomia candida</name>
    <name type="common">Springtail</name>
    <dbReference type="NCBI Taxonomy" id="158441"/>
    <lineage>
        <taxon>Eukaryota</taxon>
        <taxon>Metazoa</taxon>
        <taxon>Ecdysozoa</taxon>
        <taxon>Arthropoda</taxon>
        <taxon>Hexapoda</taxon>
        <taxon>Collembola</taxon>
        <taxon>Entomobryomorpha</taxon>
        <taxon>Isotomoidea</taxon>
        <taxon>Isotomidae</taxon>
        <taxon>Proisotominae</taxon>
        <taxon>Folsomia</taxon>
    </lineage>
</organism>
<dbReference type="Pfam" id="PF00022">
    <property type="entry name" value="Actin"/>
    <property type="match status" value="1"/>
</dbReference>
<comment type="caution">
    <text evidence="12">The sequence shown here is derived from an EMBL/GenBank/DDBJ whole genome shotgun (WGS) entry which is preliminary data.</text>
</comment>
<dbReference type="Proteomes" id="UP000198287">
    <property type="component" value="Unassembled WGS sequence"/>
</dbReference>
<dbReference type="PROSITE" id="PS01132">
    <property type="entry name" value="ACTINS_ACT_LIKE"/>
    <property type="match status" value="1"/>
</dbReference>
<dbReference type="PROSITE" id="PS00432">
    <property type="entry name" value="ACTINS_2"/>
    <property type="match status" value="1"/>
</dbReference>
<dbReference type="EMBL" id="LNIX01000027">
    <property type="protein sequence ID" value="OXA41987.1"/>
    <property type="molecule type" value="Genomic_DNA"/>
</dbReference>
<evidence type="ECO:0000313" key="12">
    <source>
        <dbReference type="EMBL" id="OXA41987.1"/>
    </source>
</evidence>
<dbReference type="InterPro" id="IPR020902">
    <property type="entry name" value="Actin/actin-like_CS"/>
</dbReference>
<dbReference type="SMART" id="SM00268">
    <property type="entry name" value="ACTIN"/>
    <property type="match status" value="1"/>
</dbReference>
<keyword evidence="3" id="KW-0963">Cytoplasm</keyword>
<dbReference type="FunFam" id="3.30.420.40:FF:000291">
    <property type="entry name" value="Actin, alpha skeletal muscle"/>
    <property type="match status" value="1"/>
</dbReference>
<keyword evidence="5" id="KW-0378">Hydrolase</keyword>
<dbReference type="FunFam" id="3.90.640.10:FF:000047">
    <property type="entry name" value="Actin, alpha skeletal muscle"/>
    <property type="match status" value="1"/>
</dbReference>
<dbReference type="PROSITE" id="PS00406">
    <property type="entry name" value="ACTINS_1"/>
    <property type="match status" value="1"/>
</dbReference>
<dbReference type="STRING" id="158441.A0A226DB83"/>
<dbReference type="Gene3D" id="3.30.420.40">
    <property type="match status" value="2"/>
</dbReference>
<evidence type="ECO:0000256" key="6">
    <source>
        <dbReference type="ARBA" id="ARBA00022840"/>
    </source>
</evidence>
<dbReference type="FunFam" id="3.30.420.40:FF:000218">
    <property type="entry name" value="actin, alpha sarcomeric/skeletal-like"/>
    <property type="match status" value="1"/>
</dbReference>
<evidence type="ECO:0000313" key="13">
    <source>
        <dbReference type="Proteomes" id="UP000198287"/>
    </source>
</evidence>
<evidence type="ECO:0000256" key="8">
    <source>
        <dbReference type="ARBA" id="ARBA00023097"/>
    </source>
</evidence>
<evidence type="ECO:0000256" key="2">
    <source>
        <dbReference type="ARBA" id="ARBA00006752"/>
    </source>
</evidence>
<dbReference type="InterPro" id="IPR043129">
    <property type="entry name" value="ATPase_NBD"/>
</dbReference>
<dbReference type="SUPFAM" id="SSF53067">
    <property type="entry name" value="Actin-like ATPase domain"/>
    <property type="match status" value="2"/>
</dbReference>
<dbReference type="InterPro" id="IPR004000">
    <property type="entry name" value="Actin"/>
</dbReference>
<dbReference type="GO" id="GO:0005856">
    <property type="term" value="C:cytoskeleton"/>
    <property type="evidence" value="ECO:0007669"/>
    <property type="project" value="UniProtKB-SubCell"/>
</dbReference>
<sequence>MGDTDVDAVVIDNGSGMCKAGFAGDDAPRAVFPTIVGRPRHQGSSAAEYVGDEAQAKRGMLTLKYPIEHGVVTNWDDMETIWSYTFENELRVASDEHPVLLTEAAKNPKINREKLTQIMFETFNLPAIYLSNQGVLSVYAAGRTNGIVLDCGDGVTQAVPVYDGYAVTHAMHRSDFAGRDLTDYLARMLTENGYSYFSSIGKREIARDLKERLCYIAVDFDQETRMSTSSLEKPYELPDGELITIGEERFRTSESLFKPGLLGLSVGGIQEMVYNSVLKCDPDIRKELYQHIILSGGTSMLPGFADRLKNEIVELAPKSMKVRIKAPEERKYSAWIGGSILGSLETFKNMWISRAEYDEAGPAIVNTKCA</sequence>
<comment type="catalytic activity">
    <reaction evidence="10">
        <text>ATP + H2O = ADP + phosphate + H(+)</text>
        <dbReference type="Rhea" id="RHEA:13065"/>
        <dbReference type="ChEBI" id="CHEBI:15377"/>
        <dbReference type="ChEBI" id="CHEBI:15378"/>
        <dbReference type="ChEBI" id="CHEBI:30616"/>
        <dbReference type="ChEBI" id="CHEBI:43474"/>
        <dbReference type="ChEBI" id="CHEBI:456216"/>
    </reaction>
</comment>
<evidence type="ECO:0000256" key="7">
    <source>
        <dbReference type="ARBA" id="ARBA00022990"/>
    </source>
</evidence>
<dbReference type="PRINTS" id="PR00190">
    <property type="entry name" value="ACTIN"/>
</dbReference>
<name>A0A226DB83_FOLCA</name>
<evidence type="ECO:0000256" key="9">
    <source>
        <dbReference type="ARBA" id="ARBA00023212"/>
    </source>
</evidence>